<accession>A0ABQ2J802</accession>
<dbReference type="Pfam" id="PF01944">
    <property type="entry name" value="SpoIIM"/>
    <property type="match status" value="1"/>
</dbReference>
<comment type="caution">
    <text evidence="2">The sequence shown here is derived from an EMBL/GenBank/DDBJ whole genome shotgun (WGS) entry which is preliminary data.</text>
</comment>
<name>A0ABQ2J802_9SPHN</name>
<feature type="transmembrane region" description="Helical" evidence="1">
    <location>
        <begin position="196"/>
        <end position="216"/>
    </location>
</feature>
<feature type="transmembrane region" description="Helical" evidence="1">
    <location>
        <begin position="250"/>
        <end position="270"/>
    </location>
</feature>
<keyword evidence="1" id="KW-1133">Transmembrane helix</keyword>
<dbReference type="Proteomes" id="UP000605099">
    <property type="component" value="Unassembled WGS sequence"/>
</dbReference>
<organism evidence="2 3">
    <name type="scientific">Novosphingobium indicum</name>
    <dbReference type="NCBI Taxonomy" id="462949"/>
    <lineage>
        <taxon>Bacteria</taxon>
        <taxon>Pseudomonadati</taxon>
        <taxon>Pseudomonadota</taxon>
        <taxon>Alphaproteobacteria</taxon>
        <taxon>Sphingomonadales</taxon>
        <taxon>Sphingomonadaceae</taxon>
        <taxon>Novosphingobium</taxon>
    </lineage>
</organism>
<keyword evidence="1" id="KW-0472">Membrane</keyword>
<keyword evidence="1" id="KW-0812">Transmembrane</keyword>
<gene>
    <name evidence="2" type="ORF">GCM10011349_01110</name>
</gene>
<dbReference type="EMBL" id="BMLK01000001">
    <property type="protein sequence ID" value="GGN40332.1"/>
    <property type="molecule type" value="Genomic_DNA"/>
</dbReference>
<feature type="transmembrane region" description="Helical" evidence="1">
    <location>
        <begin position="282"/>
        <end position="303"/>
    </location>
</feature>
<feature type="transmembrane region" description="Helical" evidence="1">
    <location>
        <begin position="315"/>
        <end position="335"/>
    </location>
</feature>
<feature type="transmembrane region" description="Helical" evidence="1">
    <location>
        <begin position="228"/>
        <end position="244"/>
    </location>
</feature>
<dbReference type="InterPro" id="IPR002798">
    <property type="entry name" value="SpoIIM-like"/>
</dbReference>
<proteinExistence type="predicted"/>
<dbReference type="PANTHER" id="PTHR35337:SF1">
    <property type="entry name" value="SLR1478 PROTEIN"/>
    <property type="match status" value="1"/>
</dbReference>
<dbReference type="PANTHER" id="PTHR35337">
    <property type="entry name" value="SLR1478 PROTEIN"/>
    <property type="match status" value="1"/>
</dbReference>
<feature type="transmembrane region" description="Helical" evidence="1">
    <location>
        <begin position="119"/>
        <end position="141"/>
    </location>
</feature>
<protein>
    <submittedName>
        <fullName evidence="2">Membrane protein</fullName>
    </submittedName>
</protein>
<sequence length="346" mass="37549">MNAAVSAPSAIETAALRSDRFRLDREADWKRLETIVTRMEKGRLKGISDEDLLALPGLYRTVASSLSIARETSLDAATLAYLESLVQRAWFVVYGTRSSLWEWLRGFLGGGWSAAVRSIWLDLLIAFAVMVAGAVVGWILVSHDPEWYFSLVGREMAGQRVPGASEEVLRSTIFGQSKESGMSVFAAQLFSNNAQVSILAFALGFAFGVPSLLLLVQNLATLGAMAWVYHRVGLAVDFAGWIAVHGTTELFAILLAGAAGLHIGRAFAFPGNRPVLQAAGEAGRRSAVVMTGVVLMLVIAALLEGFARQMVDETFGRFVIGGFMLSLWCVYFFAFRGNADAVLDRR</sequence>
<evidence type="ECO:0000256" key="1">
    <source>
        <dbReference type="SAM" id="Phobius"/>
    </source>
</evidence>
<keyword evidence="3" id="KW-1185">Reference proteome</keyword>
<evidence type="ECO:0000313" key="3">
    <source>
        <dbReference type="Proteomes" id="UP000605099"/>
    </source>
</evidence>
<evidence type="ECO:0000313" key="2">
    <source>
        <dbReference type="EMBL" id="GGN40332.1"/>
    </source>
</evidence>
<reference evidence="3" key="1">
    <citation type="journal article" date="2019" name="Int. J. Syst. Evol. Microbiol.">
        <title>The Global Catalogue of Microorganisms (GCM) 10K type strain sequencing project: providing services to taxonomists for standard genome sequencing and annotation.</title>
        <authorList>
            <consortium name="The Broad Institute Genomics Platform"/>
            <consortium name="The Broad Institute Genome Sequencing Center for Infectious Disease"/>
            <person name="Wu L."/>
            <person name="Ma J."/>
        </authorList>
    </citation>
    <scope>NUCLEOTIDE SEQUENCE [LARGE SCALE GENOMIC DNA]</scope>
    <source>
        <strain evidence="3">CGMCC 1.6784</strain>
    </source>
</reference>
<dbReference type="RefSeq" id="WP_188817184.1">
    <property type="nucleotide sequence ID" value="NZ_BMLK01000001.1"/>
</dbReference>